<comment type="caution">
    <text evidence="2">The sequence shown here is derived from an EMBL/GenBank/DDBJ whole genome shotgun (WGS) entry which is preliminary data.</text>
</comment>
<organism evidence="2 3">
    <name type="scientific">Blastocystis sp. subtype 1 (strain ATCC 50177 / NandII)</name>
    <dbReference type="NCBI Taxonomy" id="478820"/>
    <lineage>
        <taxon>Eukaryota</taxon>
        <taxon>Sar</taxon>
        <taxon>Stramenopiles</taxon>
        <taxon>Bigyra</taxon>
        <taxon>Opalozoa</taxon>
        <taxon>Opalinata</taxon>
        <taxon>Blastocystidae</taxon>
        <taxon>Blastocystis</taxon>
    </lineage>
</organism>
<reference evidence="2 3" key="1">
    <citation type="submission" date="2016-05" db="EMBL/GenBank/DDBJ databases">
        <title>Nuclear genome of Blastocystis sp. subtype 1 NandII.</title>
        <authorList>
            <person name="Gentekaki E."/>
            <person name="Curtis B."/>
            <person name="Stairs C."/>
            <person name="Eme L."/>
            <person name="Herman E."/>
            <person name="Klimes V."/>
            <person name="Arias M.C."/>
            <person name="Elias M."/>
            <person name="Hilliou F."/>
            <person name="Klute M."/>
            <person name="Malik S.-B."/>
            <person name="Pightling A."/>
            <person name="Rachubinski R."/>
            <person name="Salas D."/>
            <person name="Schlacht A."/>
            <person name="Suga H."/>
            <person name="Archibald J."/>
            <person name="Ball S.G."/>
            <person name="Clark G."/>
            <person name="Dacks J."/>
            <person name="Van Der Giezen M."/>
            <person name="Tsaousis A."/>
            <person name="Roger A."/>
        </authorList>
    </citation>
    <scope>NUCLEOTIDE SEQUENCE [LARGE SCALE GENOMIC DNA]</scope>
    <source>
        <strain evidence="3">ATCC 50177 / NandII</strain>
    </source>
</reference>
<keyword evidence="3" id="KW-1185">Reference proteome</keyword>
<evidence type="ECO:0000256" key="1">
    <source>
        <dbReference type="SAM" id="MobiDB-lite"/>
    </source>
</evidence>
<evidence type="ECO:0000313" key="2">
    <source>
        <dbReference type="EMBL" id="OAO14701.1"/>
    </source>
</evidence>
<gene>
    <name evidence="2" type="ORF">AV274_3612</name>
</gene>
<protein>
    <recommendedName>
        <fullName evidence="4">DASH complex subunit DAM1</fullName>
    </recommendedName>
</protein>
<feature type="compositionally biased region" description="Polar residues" evidence="1">
    <location>
        <begin position="65"/>
        <end position="92"/>
    </location>
</feature>
<accession>A0A196SEF7</accession>
<dbReference type="Proteomes" id="UP000078348">
    <property type="component" value="Unassembled WGS sequence"/>
</dbReference>
<dbReference type="EMBL" id="LXWW01000219">
    <property type="protein sequence ID" value="OAO14701.1"/>
    <property type="molecule type" value="Genomic_DNA"/>
</dbReference>
<evidence type="ECO:0008006" key="4">
    <source>
        <dbReference type="Google" id="ProtNLM"/>
    </source>
</evidence>
<proteinExistence type="predicted"/>
<dbReference type="OrthoDB" id="5586015at2759"/>
<dbReference type="AlphaFoldDB" id="A0A196SEF7"/>
<name>A0A196SEF7_BLAHN</name>
<feature type="region of interest" description="Disordered" evidence="1">
    <location>
        <begin position="64"/>
        <end position="98"/>
    </location>
</feature>
<sequence length="200" mass="23106">MSEYSRIEDLLYEMSSQIREFCSSAGKLYAVQQHIESANLGLESLMKSMSLSRELLTFDTPHLATKQTENAQEKPNSTEVQRPMETGNTIQEAKSETRVLSQKRPRDQLFSLEREKATIPKKLQNKRDLAVLEQILQYIASKKKEGVVLKEIVVLVNESTIKCNEYLNALMKVEEIVRTQTKRGLVYSLHPNRYYKYLNS</sequence>
<evidence type="ECO:0000313" key="3">
    <source>
        <dbReference type="Proteomes" id="UP000078348"/>
    </source>
</evidence>